<evidence type="ECO:0000256" key="2">
    <source>
        <dbReference type="ARBA" id="ARBA00022450"/>
    </source>
</evidence>
<dbReference type="InterPro" id="IPR020806">
    <property type="entry name" value="PKS_PP-bd"/>
</dbReference>
<comment type="caution">
    <text evidence="5">The sequence shown here is derived from an EMBL/GenBank/DDBJ whole genome shotgun (WGS) entry which is preliminary data.</text>
</comment>
<dbReference type="InterPro" id="IPR006162">
    <property type="entry name" value="Ppantetheine_attach_site"/>
</dbReference>
<dbReference type="SUPFAM" id="SSF56801">
    <property type="entry name" value="Acetyl-CoA synthetase-like"/>
    <property type="match status" value="1"/>
</dbReference>
<dbReference type="EMBL" id="JBHTIH010000002">
    <property type="protein sequence ID" value="MFD0737894.1"/>
    <property type="molecule type" value="Genomic_DNA"/>
</dbReference>
<dbReference type="PANTHER" id="PTHR45527:SF1">
    <property type="entry name" value="FATTY ACID SYNTHASE"/>
    <property type="match status" value="1"/>
</dbReference>
<dbReference type="PROSITE" id="PS50075">
    <property type="entry name" value="CARRIER"/>
    <property type="match status" value="2"/>
</dbReference>
<evidence type="ECO:0000256" key="1">
    <source>
        <dbReference type="ARBA" id="ARBA00001957"/>
    </source>
</evidence>
<organism evidence="5 6">
    <name type="scientific">Lysobacter koreensis</name>
    <dbReference type="NCBI Taxonomy" id="266122"/>
    <lineage>
        <taxon>Bacteria</taxon>
        <taxon>Pseudomonadati</taxon>
        <taxon>Pseudomonadota</taxon>
        <taxon>Gammaproteobacteria</taxon>
        <taxon>Lysobacterales</taxon>
        <taxon>Lysobacteraceae</taxon>
        <taxon>Lysobacter</taxon>
    </lineage>
</organism>
<gene>
    <name evidence="5" type="ORF">ACFQZQ_01135</name>
</gene>
<evidence type="ECO:0000256" key="3">
    <source>
        <dbReference type="ARBA" id="ARBA00022553"/>
    </source>
</evidence>
<dbReference type="Gene3D" id="2.30.38.10">
    <property type="entry name" value="Luciferase, Domain 3"/>
    <property type="match status" value="1"/>
</dbReference>
<dbReference type="SUPFAM" id="SSF52777">
    <property type="entry name" value="CoA-dependent acyltransferases"/>
    <property type="match status" value="4"/>
</dbReference>
<reference evidence="6" key="1">
    <citation type="journal article" date="2019" name="Int. J. Syst. Evol. Microbiol.">
        <title>The Global Catalogue of Microorganisms (GCM) 10K type strain sequencing project: providing services to taxonomists for standard genome sequencing and annotation.</title>
        <authorList>
            <consortium name="The Broad Institute Genomics Platform"/>
            <consortium name="The Broad Institute Genome Sequencing Center for Infectious Disease"/>
            <person name="Wu L."/>
            <person name="Ma J."/>
        </authorList>
    </citation>
    <scope>NUCLEOTIDE SEQUENCE [LARGE SCALE GENOMIC DNA]</scope>
    <source>
        <strain evidence="6">CCUG 55491</strain>
    </source>
</reference>
<protein>
    <submittedName>
        <fullName evidence="5">Amino acid adenylation domain-containing protein</fullName>
    </submittedName>
</protein>
<dbReference type="PANTHER" id="PTHR45527">
    <property type="entry name" value="NONRIBOSOMAL PEPTIDE SYNTHETASE"/>
    <property type="match status" value="1"/>
</dbReference>
<evidence type="ECO:0000313" key="6">
    <source>
        <dbReference type="Proteomes" id="UP001597090"/>
    </source>
</evidence>
<dbReference type="RefSeq" id="WP_386810851.1">
    <property type="nucleotide sequence ID" value="NZ_JBHTIH010000002.1"/>
</dbReference>
<dbReference type="PROSITE" id="PS00455">
    <property type="entry name" value="AMP_BINDING"/>
    <property type="match status" value="1"/>
</dbReference>
<dbReference type="InterPro" id="IPR036736">
    <property type="entry name" value="ACP-like_sf"/>
</dbReference>
<sequence length="1685" mass="183460">MNNAVNAPQSVAAPEGIAPEGLVDYDPFAQTALARVVPITEPQREVWLADKLGSEGSLAYNESISLHLRGALDADALSAAVRELGERHESLRATISPSGDELCIAEHIELETARRDLSALAPDARAAALGERLRAVVATPFDLEHGPLLRAELLRLADQEHVLLLTAHHIVCDGWSFGVLVHDLAASYARRVGQPGAGVLPAAQSFADYVDGQAAWANSAQAQDDERYWLSRFDGAVPALELPVDRPRPRQRTFAASREDVLLDADLVDALRKLGARRGASLFATLFTAFTSVLRRLSGQSDVVVGIAAAGQAVGGHGALVGHCVNILPVRSEIAPDTGFAAAIEATAGLLLDAFDHQQYTFGTLLKKLAIPRDPARLPLVSVLFNLDQPLDESTVAFPDLEFECSANPRSHENFELFVNAVPVTGGLRLECQYNRDLFDAASIRRWMGAYATLLRAAVEQPDQAIATLPLLDAPARAELVALQPAPTAYDRQMRAHEFFEVQADRTPARVAVRAGATTLSYAELEARSNRIAQLLRARGVRRGSLVGLALDRDADMLAAVLAVLKAGAGYVPLDPAFPDERLAYMVEDAGLAALLTQREHAARFDLQGRPVLVLDALGAELDAAASDRLGRDEAAALPDSIAYVIYTSGSTGRPKGVQVPHRCTANFIPAMQQAPGMSADDVLVSVTTLSFDIAFMELMLPLSVGAQVVIASREQQRDAAELRKLVEGSQATYLQATPAGWRLLVESGWQGRPGFKAVSGGEPLALDLAEALLARCGEVWNGYGPTETTIYSSYWRVQNPRAGIVIGRPVANTQVWVLDEQRQPCPIGVPGELWIGGDGVALGYLNRPELTAERFVDDPFSDAAGARLYRTGDRGRWRNDGTIEHLGRLDFQVKVRGYRIELGEIEANLASHPDVARCVVIAREDRPGDVRLVGYVVAREGAQPEDKSLLAHLRAVLPDYMVPQHLVCLAAIPLLPNSKVDRNALPAPDLLAQRAPERIAPRTELERQIAAVMEQVLALPELGVDDNFFALGGHSLLAAQLTTRLNRELGVSLSLRALFDAPTVERLAHLLESDAAAGVAPPPPIERRGDQRRAPLSLMQERLRMLEEFNPGQVSYNTPSGHRLSGPLDVALLDRALRDLAQRQTVLRTTIGMHAGEPVQVIHDDIETGLLQVQDLSHLPAAAREAELATRLRALVEVPFADLSQAPLFCARLFKLDSDEHVLFFMPHHIIWDGWSFDLLYAQLSELYAAHVEGRPPTLAELPVTYGDYAAWHREWVHGPEYARQLAFWRERLGGQGGERVKRLQAMPTDKPRRAGMSGTGSSQVVAVPKDLTIALRDTGLQLDATLFVILLTAYYALMSRLTGQRDLVVGTPVRGRNSAQVEELMGYFTNLLPLHVEVDPAQSFADTVKAVKAVVLDSFANPDIRLEDLVRELSLRSAGGGAMLYQSLFSFQDIRQRVTQWGPLRHERVEVFQPAATEDLGMWFIEDAAGLTGGLIYNSDIFHDATIVLLSQRYLEVLCAIVRDPTQSIEALTRFSDGESALIGDAVAVAGERSATDQARFDGAAGAQRPARMQAARPMPANADPRVRYLVDLWTELLGTRVEPGDNFFDLGGNSMLGVQMAERVARDTGLRIKLLRLASQNLDEIAADLPASFDPHRPAGLRSRLARNVRRLFGGTVAETPQ</sequence>
<proteinExistence type="predicted"/>
<dbReference type="CDD" id="cd19531">
    <property type="entry name" value="LCL_NRPS-like"/>
    <property type="match status" value="2"/>
</dbReference>
<evidence type="ECO:0000313" key="5">
    <source>
        <dbReference type="EMBL" id="MFD0737894.1"/>
    </source>
</evidence>
<feature type="domain" description="Carrier" evidence="4">
    <location>
        <begin position="1583"/>
        <end position="1659"/>
    </location>
</feature>
<keyword evidence="3" id="KW-0597">Phosphoprotein</keyword>
<dbReference type="SUPFAM" id="SSF47336">
    <property type="entry name" value="ACP-like"/>
    <property type="match status" value="2"/>
</dbReference>
<dbReference type="Pfam" id="PF00550">
    <property type="entry name" value="PP-binding"/>
    <property type="match status" value="2"/>
</dbReference>
<accession>A0ABW2YIW3</accession>
<keyword evidence="2" id="KW-0596">Phosphopantetheine</keyword>
<keyword evidence="6" id="KW-1185">Reference proteome</keyword>
<dbReference type="InterPro" id="IPR009081">
    <property type="entry name" value="PP-bd_ACP"/>
</dbReference>
<dbReference type="InterPro" id="IPR045851">
    <property type="entry name" value="AMP-bd_C_sf"/>
</dbReference>
<dbReference type="SMART" id="SM00823">
    <property type="entry name" value="PKS_PP"/>
    <property type="match status" value="2"/>
</dbReference>
<dbReference type="Pfam" id="PF00668">
    <property type="entry name" value="Condensation"/>
    <property type="match status" value="2"/>
</dbReference>
<dbReference type="InterPro" id="IPR010071">
    <property type="entry name" value="AA_adenyl_dom"/>
</dbReference>
<dbReference type="Gene3D" id="3.40.50.980">
    <property type="match status" value="2"/>
</dbReference>
<feature type="domain" description="Carrier" evidence="4">
    <location>
        <begin position="1001"/>
        <end position="1076"/>
    </location>
</feature>
<dbReference type="InterPro" id="IPR001242">
    <property type="entry name" value="Condensation_dom"/>
</dbReference>
<dbReference type="NCBIfam" id="TIGR01733">
    <property type="entry name" value="AA-adenyl-dom"/>
    <property type="match status" value="1"/>
</dbReference>
<comment type="cofactor">
    <cofactor evidence="1">
        <name>pantetheine 4'-phosphate</name>
        <dbReference type="ChEBI" id="CHEBI:47942"/>
    </cofactor>
</comment>
<dbReference type="Gene3D" id="1.10.1200.10">
    <property type="entry name" value="ACP-like"/>
    <property type="match status" value="2"/>
</dbReference>
<dbReference type="InterPro" id="IPR023213">
    <property type="entry name" value="CAT-like_dom_sf"/>
</dbReference>
<dbReference type="Proteomes" id="UP001597090">
    <property type="component" value="Unassembled WGS sequence"/>
</dbReference>
<dbReference type="InterPro" id="IPR000873">
    <property type="entry name" value="AMP-dep_synth/lig_dom"/>
</dbReference>
<dbReference type="InterPro" id="IPR020845">
    <property type="entry name" value="AMP-binding_CS"/>
</dbReference>
<dbReference type="Gene3D" id="3.30.300.30">
    <property type="match status" value="1"/>
</dbReference>
<dbReference type="PROSITE" id="PS00012">
    <property type="entry name" value="PHOSPHOPANTETHEINE"/>
    <property type="match status" value="2"/>
</dbReference>
<name>A0ABW2YIW3_9GAMM</name>
<dbReference type="Pfam" id="PF13193">
    <property type="entry name" value="AMP-binding_C"/>
    <property type="match status" value="1"/>
</dbReference>
<evidence type="ECO:0000259" key="4">
    <source>
        <dbReference type="PROSITE" id="PS50075"/>
    </source>
</evidence>
<dbReference type="InterPro" id="IPR025110">
    <property type="entry name" value="AMP-bd_C"/>
</dbReference>
<dbReference type="Gene3D" id="3.30.559.30">
    <property type="entry name" value="Nonribosomal peptide synthetase, condensation domain"/>
    <property type="match status" value="2"/>
</dbReference>
<dbReference type="Pfam" id="PF00501">
    <property type="entry name" value="AMP-binding"/>
    <property type="match status" value="1"/>
</dbReference>
<dbReference type="Gene3D" id="3.30.559.10">
    <property type="entry name" value="Chloramphenicol acetyltransferase-like domain"/>
    <property type="match status" value="2"/>
</dbReference>
<dbReference type="CDD" id="cd12116">
    <property type="entry name" value="A_NRPS_Ta1_like"/>
    <property type="match status" value="1"/>
</dbReference>